<accession>A0A1S8AAW8</accession>
<feature type="compositionally biased region" description="Basic and acidic residues" evidence="1">
    <location>
        <begin position="19"/>
        <end position="29"/>
    </location>
</feature>
<dbReference type="EMBL" id="DF977497">
    <property type="protein sequence ID" value="GAW26850.1"/>
    <property type="molecule type" value="Genomic_DNA"/>
</dbReference>
<organism evidence="2">
    <name type="scientific">Rosellinia necatrix</name>
    <name type="common">White root-rot fungus</name>
    <dbReference type="NCBI Taxonomy" id="77044"/>
    <lineage>
        <taxon>Eukaryota</taxon>
        <taxon>Fungi</taxon>
        <taxon>Dikarya</taxon>
        <taxon>Ascomycota</taxon>
        <taxon>Pezizomycotina</taxon>
        <taxon>Sordariomycetes</taxon>
        <taxon>Xylariomycetidae</taxon>
        <taxon>Xylariales</taxon>
        <taxon>Xylariaceae</taxon>
        <taxon>Rosellinia</taxon>
    </lineage>
</organism>
<keyword evidence="3" id="KW-1185">Reference proteome</keyword>
<proteinExistence type="predicted"/>
<reference evidence="2" key="1">
    <citation type="submission" date="2016-03" db="EMBL/GenBank/DDBJ databases">
        <title>Draft genome sequence of Rosellinia necatrix.</title>
        <authorList>
            <person name="Kanematsu S."/>
        </authorList>
    </citation>
    <scope>NUCLEOTIDE SEQUENCE [LARGE SCALE GENOMIC DNA]</scope>
    <source>
        <strain evidence="2">W97</strain>
    </source>
</reference>
<gene>
    <name evidence="2" type="ORF">SAMD00023353_5200380</name>
</gene>
<evidence type="ECO:0000313" key="3">
    <source>
        <dbReference type="Proteomes" id="UP000054516"/>
    </source>
</evidence>
<evidence type="ECO:0000256" key="1">
    <source>
        <dbReference type="SAM" id="MobiDB-lite"/>
    </source>
</evidence>
<feature type="region of interest" description="Disordered" evidence="1">
    <location>
        <begin position="19"/>
        <end position="39"/>
    </location>
</feature>
<evidence type="ECO:0000313" key="2">
    <source>
        <dbReference type="EMBL" id="GAW26850.1"/>
    </source>
</evidence>
<protein>
    <submittedName>
        <fullName evidence="2">Uncharacterized protein</fullName>
    </submittedName>
</protein>
<name>A0A1S8AAW8_ROSNE</name>
<sequence>MPDLIRARHWTVVAAGTVSRRDPNGHDNPRAMALSRPSHWPRKADAIVQLQKLTRLDG</sequence>
<dbReference type="Proteomes" id="UP000054516">
    <property type="component" value="Unassembled WGS sequence"/>
</dbReference>
<dbReference type="AlphaFoldDB" id="A0A1S8AAW8"/>